<accession>A0A6L2KCH6</accession>
<feature type="region of interest" description="Disordered" evidence="1">
    <location>
        <begin position="225"/>
        <end position="246"/>
    </location>
</feature>
<evidence type="ECO:0000313" key="2">
    <source>
        <dbReference type="EMBL" id="GEU47056.1"/>
    </source>
</evidence>
<comment type="caution">
    <text evidence="2">The sequence shown here is derived from an EMBL/GenBank/DDBJ whole genome shotgun (WGS) entry which is preliminary data.</text>
</comment>
<proteinExistence type="predicted"/>
<evidence type="ECO:0008006" key="3">
    <source>
        <dbReference type="Google" id="ProtNLM"/>
    </source>
</evidence>
<feature type="compositionally biased region" description="Basic residues" evidence="1">
    <location>
        <begin position="174"/>
        <end position="186"/>
    </location>
</feature>
<feature type="compositionally biased region" description="Low complexity" evidence="1">
    <location>
        <begin position="187"/>
        <end position="197"/>
    </location>
</feature>
<feature type="compositionally biased region" description="Basic and acidic residues" evidence="1">
    <location>
        <begin position="225"/>
        <end position="237"/>
    </location>
</feature>
<reference evidence="2" key="1">
    <citation type="journal article" date="2019" name="Sci. Rep.">
        <title>Draft genome of Tanacetum cinerariifolium, the natural source of mosquito coil.</title>
        <authorList>
            <person name="Yamashiro T."/>
            <person name="Shiraishi A."/>
            <person name="Satake H."/>
            <person name="Nakayama K."/>
        </authorList>
    </citation>
    <scope>NUCLEOTIDE SEQUENCE</scope>
</reference>
<organism evidence="2">
    <name type="scientific">Tanacetum cinerariifolium</name>
    <name type="common">Dalmatian daisy</name>
    <name type="synonym">Chrysanthemum cinerariifolium</name>
    <dbReference type="NCBI Taxonomy" id="118510"/>
    <lineage>
        <taxon>Eukaryota</taxon>
        <taxon>Viridiplantae</taxon>
        <taxon>Streptophyta</taxon>
        <taxon>Embryophyta</taxon>
        <taxon>Tracheophyta</taxon>
        <taxon>Spermatophyta</taxon>
        <taxon>Magnoliopsida</taxon>
        <taxon>eudicotyledons</taxon>
        <taxon>Gunneridae</taxon>
        <taxon>Pentapetalae</taxon>
        <taxon>asterids</taxon>
        <taxon>campanulids</taxon>
        <taxon>Asterales</taxon>
        <taxon>Asteraceae</taxon>
        <taxon>Asteroideae</taxon>
        <taxon>Anthemideae</taxon>
        <taxon>Anthemidinae</taxon>
        <taxon>Tanacetum</taxon>
    </lineage>
</organism>
<dbReference type="AlphaFoldDB" id="A0A6L2KCH6"/>
<name>A0A6L2KCH6_TANCI</name>
<protein>
    <recommendedName>
        <fullName evidence="3">Reverse transcriptase domain-containing protein</fullName>
    </recommendedName>
</protein>
<feature type="region of interest" description="Disordered" evidence="1">
    <location>
        <begin position="174"/>
        <end position="197"/>
    </location>
</feature>
<dbReference type="EMBL" id="BKCJ010002215">
    <property type="protein sequence ID" value="GEU47056.1"/>
    <property type="molecule type" value="Genomic_DNA"/>
</dbReference>
<evidence type="ECO:0000256" key="1">
    <source>
        <dbReference type="SAM" id="MobiDB-lite"/>
    </source>
</evidence>
<gene>
    <name evidence="2" type="ORF">Tci_019034</name>
</gene>
<sequence length="275" mass="29946">MELEALAGKEIDRLLAIPSPPSSPLSPLSLPLPQILAPPLPVSPPLPLRAEAPSTSHPPPPIVLLHTRASVAMLRAATPSTYILAPRLEIPPLETPPLLPIPLPTSSPPLILPSTSHRADVLEVTLPPRKRLCIPLGPRFKVGESLSAPIARPTGGFIVDYRFVGTLDDEIRRDPKRKKMAPKRTTRSTPATTTTTTTPMTNAQLKALIDQGIANGVYDALAARDTDRSRNGKDSHNFRTGVRRQAPPARECTYQDFMKCKPLYFKGTEEVLELT</sequence>